<keyword evidence="3 6" id="KW-0812">Transmembrane</keyword>
<feature type="transmembrane region" description="Helical" evidence="6">
    <location>
        <begin position="324"/>
        <end position="341"/>
    </location>
</feature>
<evidence type="ECO:0000256" key="6">
    <source>
        <dbReference type="SAM" id="Phobius"/>
    </source>
</evidence>
<feature type="transmembrane region" description="Helical" evidence="6">
    <location>
        <begin position="111"/>
        <end position="137"/>
    </location>
</feature>
<feature type="transmembrane region" description="Helical" evidence="6">
    <location>
        <begin position="56"/>
        <end position="77"/>
    </location>
</feature>
<evidence type="ECO:0000256" key="3">
    <source>
        <dbReference type="ARBA" id="ARBA00022692"/>
    </source>
</evidence>
<dbReference type="GO" id="GO:0005886">
    <property type="term" value="C:plasma membrane"/>
    <property type="evidence" value="ECO:0007669"/>
    <property type="project" value="UniProtKB-SubCell"/>
</dbReference>
<dbReference type="InterPro" id="IPR001851">
    <property type="entry name" value="ABC_transp_permease"/>
</dbReference>
<comment type="caution">
    <text evidence="7">The sequence shown here is derived from an EMBL/GenBank/DDBJ whole genome shotgun (WGS) entry which is preliminary data.</text>
</comment>
<evidence type="ECO:0000256" key="1">
    <source>
        <dbReference type="ARBA" id="ARBA00004651"/>
    </source>
</evidence>
<feature type="transmembrane region" description="Helical" evidence="6">
    <location>
        <begin position="30"/>
        <end position="50"/>
    </location>
</feature>
<feature type="transmembrane region" description="Helical" evidence="6">
    <location>
        <begin position="84"/>
        <end position="105"/>
    </location>
</feature>
<dbReference type="CDD" id="cd06579">
    <property type="entry name" value="TM_PBP1_transp_AraH_like"/>
    <property type="match status" value="1"/>
</dbReference>
<keyword evidence="4 6" id="KW-1133">Transmembrane helix</keyword>
<keyword evidence="8" id="KW-1185">Reference proteome</keyword>
<dbReference type="EMBL" id="JAHQXF010000001">
    <property type="protein sequence ID" value="MBV0923041.1"/>
    <property type="molecule type" value="Genomic_DNA"/>
</dbReference>
<feature type="transmembrane region" description="Helical" evidence="6">
    <location>
        <begin position="144"/>
        <end position="165"/>
    </location>
</feature>
<protein>
    <submittedName>
        <fullName evidence="7">ABC transporter permease</fullName>
    </submittedName>
</protein>
<sequence>MSIRDLDWSEWLDRTSGEGTKWLLWGLDNMIWPIVVVTFAIFAVLMPQVFTSASNIQFMLYSSAGLGALVLAESLCLLSGNFDLSIGSIAGFSSMVTALFLNTWFPGTPGLVGVVLILFIGGAIGLVNGVSIGYFGINPFLQTLAFFIIFRGAVFLLSTITVAPLPESYLFVGGALIGDLPGLGGADSLWIFGGIPIAVPLIIALYAGVWFVMNYRRIGLAIMAVGGDENAAEEAGIPRERVLLIVFTASGVLSGLAGLLYTGYLSAAPPGLAEGDLFPAFAGAVIGGISLDGGRGDIKNAFGGMFLLTMIQVGLVQVGVGGDAIQFINGLVLLVAIYLYTTESKIRRRLLST</sequence>
<evidence type="ECO:0000256" key="2">
    <source>
        <dbReference type="ARBA" id="ARBA00022475"/>
    </source>
</evidence>
<dbReference type="AlphaFoldDB" id="A0A8J7Y6K9"/>
<keyword evidence="5 6" id="KW-0472">Membrane</keyword>
<keyword evidence="2" id="KW-1003">Cell membrane</keyword>
<feature type="transmembrane region" description="Helical" evidence="6">
    <location>
        <begin position="242"/>
        <end position="265"/>
    </location>
</feature>
<dbReference type="GO" id="GO:0022857">
    <property type="term" value="F:transmembrane transporter activity"/>
    <property type="evidence" value="ECO:0007669"/>
    <property type="project" value="InterPro"/>
</dbReference>
<dbReference type="OrthoDB" id="30958at2157"/>
<feature type="transmembrane region" description="Helical" evidence="6">
    <location>
        <begin position="189"/>
        <end position="213"/>
    </location>
</feature>
<dbReference type="Pfam" id="PF02653">
    <property type="entry name" value="BPD_transp_2"/>
    <property type="match status" value="1"/>
</dbReference>
<feature type="transmembrane region" description="Helical" evidence="6">
    <location>
        <begin position="277"/>
        <end position="294"/>
    </location>
</feature>
<dbReference type="PANTHER" id="PTHR32196">
    <property type="entry name" value="ABC TRANSPORTER PERMEASE PROTEIN YPHD-RELATED-RELATED"/>
    <property type="match status" value="1"/>
</dbReference>
<dbReference type="Proteomes" id="UP000766550">
    <property type="component" value="Unassembled WGS sequence"/>
</dbReference>
<name>A0A8J7Y6K9_9EURY</name>
<evidence type="ECO:0000313" key="8">
    <source>
        <dbReference type="Proteomes" id="UP000766550"/>
    </source>
</evidence>
<proteinExistence type="predicted"/>
<gene>
    <name evidence="7" type="ORF">KTS45_02410</name>
</gene>
<accession>A0A8J7Y6K9</accession>
<evidence type="ECO:0000313" key="7">
    <source>
        <dbReference type="EMBL" id="MBV0923041.1"/>
    </source>
</evidence>
<feature type="transmembrane region" description="Helical" evidence="6">
    <location>
        <begin position="301"/>
        <end position="318"/>
    </location>
</feature>
<dbReference type="RefSeq" id="WP_162316202.1">
    <property type="nucleotide sequence ID" value="NZ_JAHQXF010000001.1"/>
</dbReference>
<reference evidence="7 8" key="1">
    <citation type="submission" date="2021-06" db="EMBL/GenBank/DDBJ databases">
        <title>New haloarchaea isolates fom saline soil.</title>
        <authorList>
            <person name="Duran-Viseras A."/>
            <person name="Sanchez-Porro C.S."/>
            <person name="Ventosa A."/>
        </authorList>
    </citation>
    <scope>NUCLEOTIDE SEQUENCE [LARGE SCALE GENOMIC DNA]</scope>
    <source>
        <strain evidence="7 8">JCM 183640</strain>
    </source>
</reference>
<comment type="subcellular location">
    <subcellularLocation>
        <location evidence="1">Cell membrane</location>
        <topology evidence="1">Multi-pass membrane protein</topology>
    </subcellularLocation>
</comment>
<evidence type="ECO:0000256" key="4">
    <source>
        <dbReference type="ARBA" id="ARBA00022989"/>
    </source>
</evidence>
<organism evidence="7 8">
    <name type="scientific">Haloarcula limicola</name>
    <dbReference type="NCBI Taxonomy" id="1429915"/>
    <lineage>
        <taxon>Archaea</taxon>
        <taxon>Methanobacteriati</taxon>
        <taxon>Methanobacteriota</taxon>
        <taxon>Stenosarchaea group</taxon>
        <taxon>Halobacteria</taxon>
        <taxon>Halobacteriales</taxon>
        <taxon>Haloarculaceae</taxon>
        <taxon>Haloarcula</taxon>
    </lineage>
</organism>
<evidence type="ECO:0000256" key="5">
    <source>
        <dbReference type="ARBA" id="ARBA00023136"/>
    </source>
</evidence>